<evidence type="ECO:0000259" key="5">
    <source>
        <dbReference type="Pfam" id="PF01494"/>
    </source>
</evidence>
<keyword evidence="3" id="KW-0560">Oxidoreductase</keyword>
<dbReference type="Proteomes" id="UP000054144">
    <property type="component" value="Unassembled WGS sequence"/>
</dbReference>
<keyword evidence="7" id="KW-1185">Reference proteome</keyword>
<dbReference type="GO" id="GO:0016491">
    <property type="term" value="F:oxidoreductase activity"/>
    <property type="evidence" value="ECO:0007669"/>
    <property type="project" value="UniProtKB-KW"/>
</dbReference>
<dbReference type="InterPro" id="IPR051104">
    <property type="entry name" value="FAD_monoxygenase"/>
</dbReference>
<feature type="transmembrane region" description="Helical" evidence="4">
    <location>
        <begin position="12"/>
        <end position="30"/>
    </location>
</feature>
<gene>
    <name evidence="6" type="ORF">FISHEDRAFT_46433</name>
</gene>
<organism evidence="6 7">
    <name type="scientific">Fistulina hepatica ATCC 64428</name>
    <dbReference type="NCBI Taxonomy" id="1128425"/>
    <lineage>
        <taxon>Eukaryota</taxon>
        <taxon>Fungi</taxon>
        <taxon>Dikarya</taxon>
        <taxon>Basidiomycota</taxon>
        <taxon>Agaricomycotina</taxon>
        <taxon>Agaricomycetes</taxon>
        <taxon>Agaricomycetidae</taxon>
        <taxon>Agaricales</taxon>
        <taxon>Fistulinaceae</taxon>
        <taxon>Fistulina</taxon>
    </lineage>
</organism>
<keyword evidence="4" id="KW-1133">Transmembrane helix</keyword>
<evidence type="ECO:0000313" key="7">
    <source>
        <dbReference type="Proteomes" id="UP000054144"/>
    </source>
</evidence>
<dbReference type="GO" id="GO:0044550">
    <property type="term" value="P:secondary metabolite biosynthetic process"/>
    <property type="evidence" value="ECO:0007669"/>
    <property type="project" value="TreeGrafter"/>
</dbReference>
<dbReference type="SUPFAM" id="SSF51905">
    <property type="entry name" value="FAD/NAD(P)-binding domain"/>
    <property type="match status" value="1"/>
</dbReference>
<name>A0A0D7A812_9AGAR</name>
<sequence length="417" mass="45698">MERQLNNPEKGFRVAVVGAGIVGLLCAIGLTRAPNGAKMKVEVFEAAAEFGEIGAGIGLGPNAIQALKAIGVLDALLEKVPLQPSAFKFRELSGSGDVIYEIPARDNDYVARLYRPVYLDALVPMLDPACVHFRKRCLQVTVSTTGCHVIHFADGTSHETDLVIGADGIRSVCRDFVTNGENRLAFSGRYAYRGLIPVEALKQHKLTVNFDQPNIWLGRNEHVIAYTIKDGELLNFVPVRKESATTSPVDGPWVRPVSTEEILDKFSSSGEDISTMIKLMENPVEWALHMVHPSLHTFSREKTVLVGDAAHAMLPHMGAGAGQGIEDAVFLSLLLTHPATDLANIDVVLEVYNKYRVPRANGAAARSARTGEVYGSYSGNPRSLDYVRDELRDFVWHHDLNKDLDEAFAVLGEMRNL</sequence>
<evidence type="ECO:0000256" key="2">
    <source>
        <dbReference type="ARBA" id="ARBA00022827"/>
    </source>
</evidence>
<evidence type="ECO:0000256" key="3">
    <source>
        <dbReference type="ARBA" id="ARBA00023002"/>
    </source>
</evidence>
<evidence type="ECO:0000313" key="6">
    <source>
        <dbReference type="EMBL" id="KIY46860.1"/>
    </source>
</evidence>
<keyword evidence="2" id="KW-0274">FAD</keyword>
<keyword evidence="1" id="KW-0285">Flavoprotein</keyword>
<dbReference type="AlphaFoldDB" id="A0A0D7A812"/>
<reference evidence="6 7" key="1">
    <citation type="journal article" date="2015" name="Fungal Genet. Biol.">
        <title>Evolution of novel wood decay mechanisms in Agaricales revealed by the genome sequences of Fistulina hepatica and Cylindrobasidium torrendii.</title>
        <authorList>
            <person name="Floudas D."/>
            <person name="Held B.W."/>
            <person name="Riley R."/>
            <person name="Nagy L.G."/>
            <person name="Koehler G."/>
            <person name="Ransdell A.S."/>
            <person name="Younus H."/>
            <person name="Chow J."/>
            <person name="Chiniquy J."/>
            <person name="Lipzen A."/>
            <person name="Tritt A."/>
            <person name="Sun H."/>
            <person name="Haridas S."/>
            <person name="LaButti K."/>
            <person name="Ohm R.A."/>
            <person name="Kues U."/>
            <person name="Blanchette R.A."/>
            <person name="Grigoriev I.V."/>
            <person name="Minto R.E."/>
            <person name="Hibbett D.S."/>
        </authorList>
    </citation>
    <scope>NUCLEOTIDE SEQUENCE [LARGE SCALE GENOMIC DNA]</scope>
    <source>
        <strain evidence="6 7">ATCC 64428</strain>
    </source>
</reference>
<dbReference type="EMBL" id="KN882021">
    <property type="protein sequence ID" value="KIY46860.1"/>
    <property type="molecule type" value="Genomic_DNA"/>
</dbReference>
<keyword evidence="4" id="KW-0812">Transmembrane</keyword>
<dbReference type="Pfam" id="PF01494">
    <property type="entry name" value="FAD_binding_3"/>
    <property type="match status" value="1"/>
</dbReference>
<evidence type="ECO:0000256" key="4">
    <source>
        <dbReference type="SAM" id="Phobius"/>
    </source>
</evidence>
<dbReference type="PRINTS" id="PR00420">
    <property type="entry name" value="RNGMNOXGNASE"/>
</dbReference>
<dbReference type="InterPro" id="IPR002938">
    <property type="entry name" value="FAD-bd"/>
</dbReference>
<protein>
    <submittedName>
        <fullName evidence="6">FAD/NAD(P)-binding domain-containing protein</fullName>
    </submittedName>
</protein>
<evidence type="ECO:0000256" key="1">
    <source>
        <dbReference type="ARBA" id="ARBA00022630"/>
    </source>
</evidence>
<dbReference type="InterPro" id="IPR036188">
    <property type="entry name" value="FAD/NAD-bd_sf"/>
</dbReference>
<proteinExistence type="predicted"/>
<dbReference type="OrthoDB" id="417877at2759"/>
<feature type="domain" description="FAD-binding" evidence="5">
    <location>
        <begin position="13"/>
        <end position="365"/>
    </location>
</feature>
<accession>A0A0D7A812</accession>
<dbReference type="GO" id="GO:0071949">
    <property type="term" value="F:FAD binding"/>
    <property type="evidence" value="ECO:0007669"/>
    <property type="project" value="InterPro"/>
</dbReference>
<keyword evidence="4" id="KW-0472">Membrane</keyword>
<dbReference type="Gene3D" id="3.50.50.60">
    <property type="entry name" value="FAD/NAD(P)-binding domain"/>
    <property type="match status" value="1"/>
</dbReference>
<dbReference type="PANTHER" id="PTHR46720">
    <property type="entry name" value="HYDROXYLASE, PUTATIVE (AFU_ORTHOLOGUE AFUA_3G01460)-RELATED"/>
    <property type="match status" value="1"/>
</dbReference>
<dbReference type="SUPFAM" id="SSF54373">
    <property type="entry name" value="FAD-linked reductases, C-terminal domain"/>
    <property type="match status" value="1"/>
</dbReference>
<dbReference type="PANTHER" id="PTHR46720:SF3">
    <property type="entry name" value="FAD-BINDING DOMAIN-CONTAINING PROTEIN-RELATED"/>
    <property type="match status" value="1"/>
</dbReference>